<dbReference type="Proteomes" id="UP000027920">
    <property type="component" value="Unassembled WGS sequence"/>
</dbReference>
<accession>A0A072P1R1</accession>
<dbReference type="SUPFAM" id="SSF82153">
    <property type="entry name" value="FAS1 domain"/>
    <property type="match status" value="2"/>
</dbReference>
<keyword evidence="2" id="KW-0732">Signal</keyword>
<dbReference type="GO" id="GO:0000329">
    <property type="term" value="C:fungal-type vacuole membrane"/>
    <property type="evidence" value="ECO:0007669"/>
    <property type="project" value="TreeGrafter"/>
</dbReference>
<dbReference type="InterPro" id="IPR036378">
    <property type="entry name" value="FAS1_dom_sf"/>
</dbReference>
<dbReference type="GO" id="GO:0016236">
    <property type="term" value="P:macroautophagy"/>
    <property type="evidence" value="ECO:0007669"/>
    <property type="project" value="TreeGrafter"/>
</dbReference>
<dbReference type="PANTHER" id="PTHR10900:SF77">
    <property type="entry name" value="FI19380P1"/>
    <property type="match status" value="1"/>
</dbReference>
<name>A0A072P1R1_9EURO</name>
<dbReference type="Pfam" id="PF02469">
    <property type="entry name" value="Fasciclin"/>
    <property type="match status" value="1"/>
</dbReference>
<dbReference type="STRING" id="1182545.A0A072P1R1"/>
<reference evidence="4 5" key="1">
    <citation type="submission" date="2013-03" db="EMBL/GenBank/DDBJ databases">
        <title>The Genome Sequence of Exophiala aquamarina CBS 119918.</title>
        <authorList>
            <consortium name="The Broad Institute Genomics Platform"/>
            <person name="Cuomo C."/>
            <person name="de Hoog S."/>
            <person name="Gorbushina A."/>
            <person name="Walker B."/>
            <person name="Young S.K."/>
            <person name="Zeng Q."/>
            <person name="Gargeya S."/>
            <person name="Fitzgerald M."/>
            <person name="Haas B."/>
            <person name="Abouelleil A."/>
            <person name="Allen A.W."/>
            <person name="Alvarado L."/>
            <person name="Arachchi H.M."/>
            <person name="Berlin A.M."/>
            <person name="Chapman S.B."/>
            <person name="Gainer-Dewar J."/>
            <person name="Goldberg J."/>
            <person name="Griggs A."/>
            <person name="Gujja S."/>
            <person name="Hansen M."/>
            <person name="Howarth C."/>
            <person name="Imamovic A."/>
            <person name="Ireland A."/>
            <person name="Larimer J."/>
            <person name="McCowan C."/>
            <person name="Murphy C."/>
            <person name="Pearson M."/>
            <person name="Poon T.W."/>
            <person name="Priest M."/>
            <person name="Roberts A."/>
            <person name="Saif S."/>
            <person name="Shea T."/>
            <person name="Sisk P."/>
            <person name="Sykes S."/>
            <person name="Wortman J."/>
            <person name="Nusbaum C."/>
            <person name="Birren B."/>
        </authorList>
    </citation>
    <scope>NUCLEOTIDE SEQUENCE [LARGE SCALE GENOMIC DNA]</scope>
    <source>
        <strain evidence="4 5">CBS 119918</strain>
    </source>
</reference>
<evidence type="ECO:0000313" key="4">
    <source>
        <dbReference type="EMBL" id="KEF54059.1"/>
    </source>
</evidence>
<dbReference type="PROSITE" id="PS50213">
    <property type="entry name" value="FAS1"/>
    <property type="match status" value="2"/>
</dbReference>
<sequence length="379" mass="40118">MVMLRKTFVLSSVIAAALAQGDDTLPDLITLINQTHGFSYLNTYINTYPGVKDSVAGLTNITVLAPSDTAIYEFFEDPRFESLEAGGEAYFQTLISYHILEGVHDNITDWLQYSTHLTSPEYTNVTGGQVVFGYYDDHGFQLGFYSGADIYANAPPLPIPFNGGIVYPINNILNIPASLTKEVSGDYNGTSFIEALNRTGLRDEVELLKDTTFFVPNNAAFESVEQSLSELSTEDLAKVLQYHVVPGIIAYYNTLVNGTTLTTLQGQELTVFINEEEEMFINGAGVSSVDIPVANGVVVIIDNVLNPQASVQPPANDAEEGVPAFPTGGSGTSEGSASTTTTTTAAAAAATFTGAAAPLKAGAASLISLVAAAAIAIVL</sequence>
<organism evidence="4 5">
    <name type="scientific">Exophiala aquamarina CBS 119918</name>
    <dbReference type="NCBI Taxonomy" id="1182545"/>
    <lineage>
        <taxon>Eukaryota</taxon>
        <taxon>Fungi</taxon>
        <taxon>Dikarya</taxon>
        <taxon>Ascomycota</taxon>
        <taxon>Pezizomycotina</taxon>
        <taxon>Eurotiomycetes</taxon>
        <taxon>Chaetothyriomycetidae</taxon>
        <taxon>Chaetothyriales</taxon>
        <taxon>Herpotrichiellaceae</taxon>
        <taxon>Exophiala</taxon>
    </lineage>
</organism>
<proteinExistence type="predicted"/>
<evidence type="ECO:0000313" key="5">
    <source>
        <dbReference type="Proteomes" id="UP000027920"/>
    </source>
</evidence>
<feature type="domain" description="FAS1" evidence="3">
    <location>
        <begin position="25"/>
        <end position="173"/>
    </location>
</feature>
<dbReference type="OrthoDB" id="286301at2759"/>
<feature type="region of interest" description="Disordered" evidence="1">
    <location>
        <begin position="311"/>
        <end position="340"/>
    </location>
</feature>
<dbReference type="RefSeq" id="XP_013256649.1">
    <property type="nucleotide sequence ID" value="XM_013401195.1"/>
</dbReference>
<dbReference type="GeneID" id="25284762"/>
<dbReference type="PANTHER" id="PTHR10900">
    <property type="entry name" value="PERIOSTIN-RELATED"/>
    <property type="match status" value="1"/>
</dbReference>
<dbReference type="InterPro" id="IPR000782">
    <property type="entry name" value="FAS1_domain"/>
</dbReference>
<feature type="chain" id="PRO_5001683091" description="FAS1 domain-containing protein" evidence="2">
    <location>
        <begin position="20"/>
        <end position="379"/>
    </location>
</feature>
<comment type="caution">
    <text evidence="4">The sequence shown here is derived from an EMBL/GenBank/DDBJ whole genome shotgun (WGS) entry which is preliminary data.</text>
</comment>
<dbReference type="HOGENOM" id="CLU_031281_2_2_1"/>
<dbReference type="VEuPathDB" id="FungiDB:A1O9_09854"/>
<protein>
    <recommendedName>
        <fullName evidence="3">FAS1 domain-containing protein</fullName>
    </recommendedName>
</protein>
<evidence type="ECO:0000256" key="2">
    <source>
        <dbReference type="SAM" id="SignalP"/>
    </source>
</evidence>
<evidence type="ECO:0000256" key="1">
    <source>
        <dbReference type="SAM" id="MobiDB-lite"/>
    </source>
</evidence>
<keyword evidence="5" id="KW-1185">Reference proteome</keyword>
<feature type="signal peptide" evidence="2">
    <location>
        <begin position="1"/>
        <end position="19"/>
    </location>
</feature>
<dbReference type="EMBL" id="AMGV01000011">
    <property type="protein sequence ID" value="KEF54059.1"/>
    <property type="molecule type" value="Genomic_DNA"/>
</dbReference>
<feature type="domain" description="FAS1" evidence="3">
    <location>
        <begin position="176"/>
        <end position="305"/>
    </location>
</feature>
<dbReference type="AlphaFoldDB" id="A0A072P1R1"/>
<evidence type="ECO:0000259" key="3">
    <source>
        <dbReference type="PROSITE" id="PS50213"/>
    </source>
</evidence>
<dbReference type="InterPro" id="IPR050904">
    <property type="entry name" value="Adhesion/Biosynth-related"/>
</dbReference>
<dbReference type="SMART" id="SM00554">
    <property type="entry name" value="FAS1"/>
    <property type="match status" value="1"/>
</dbReference>
<dbReference type="Gene3D" id="2.30.180.10">
    <property type="entry name" value="FAS1 domain"/>
    <property type="match status" value="2"/>
</dbReference>
<gene>
    <name evidence="4" type="ORF">A1O9_09854</name>
</gene>